<evidence type="ECO:0000313" key="2">
    <source>
        <dbReference type="EnsemblMetazoa" id="G9960.2:cds"/>
    </source>
</evidence>
<dbReference type="Proteomes" id="UP000005408">
    <property type="component" value="Unassembled WGS sequence"/>
</dbReference>
<keyword evidence="3" id="KW-1185">Reference proteome</keyword>
<dbReference type="AlphaFoldDB" id="A0A8W8P1E4"/>
<keyword evidence="1" id="KW-0472">Membrane</keyword>
<dbReference type="Gene3D" id="2.60.40.10">
    <property type="entry name" value="Immunoglobulins"/>
    <property type="match status" value="1"/>
</dbReference>
<dbReference type="InterPro" id="IPR013783">
    <property type="entry name" value="Ig-like_fold"/>
</dbReference>
<keyword evidence="1" id="KW-0812">Transmembrane</keyword>
<organism evidence="2 3">
    <name type="scientific">Magallana gigas</name>
    <name type="common">Pacific oyster</name>
    <name type="synonym">Crassostrea gigas</name>
    <dbReference type="NCBI Taxonomy" id="29159"/>
    <lineage>
        <taxon>Eukaryota</taxon>
        <taxon>Metazoa</taxon>
        <taxon>Spiralia</taxon>
        <taxon>Lophotrochozoa</taxon>
        <taxon>Mollusca</taxon>
        <taxon>Bivalvia</taxon>
        <taxon>Autobranchia</taxon>
        <taxon>Pteriomorphia</taxon>
        <taxon>Ostreida</taxon>
        <taxon>Ostreoidea</taxon>
        <taxon>Ostreidae</taxon>
        <taxon>Magallana</taxon>
    </lineage>
</organism>
<dbReference type="InterPro" id="IPR036179">
    <property type="entry name" value="Ig-like_dom_sf"/>
</dbReference>
<feature type="transmembrane region" description="Helical" evidence="1">
    <location>
        <begin position="194"/>
        <end position="219"/>
    </location>
</feature>
<dbReference type="SUPFAM" id="SSF48726">
    <property type="entry name" value="Immunoglobulin"/>
    <property type="match status" value="1"/>
</dbReference>
<evidence type="ECO:0000256" key="1">
    <source>
        <dbReference type="SAM" id="Phobius"/>
    </source>
</evidence>
<protein>
    <recommendedName>
        <fullName evidence="4">Ig-like domain-containing protein</fullName>
    </recommendedName>
</protein>
<dbReference type="EnsemblMetazoa" id="G9960.2">
    <property type="protein sequence ID" value="G9960.2:cds"/>
    <property type="gene ID" value="G9960"/>
</dbReference>
<reference evidence="2" key="1">
    <citation type="submission" date="2022-08" db="UniProtKB">
        <authorList>
            <consortium name="EnsemblMetazoa"/>
        </authorList>
    </citation>
    <scope>IDENTIFICATION</scope>
    <source>
        <strain evidence="2">05x7-T-G4-1.051#20</strain>
    </source>
</reference>
<name>A0A8W8P1E4_MAGGI</name>
<sequence length="309" mass="34823">MKSYIELTEYAPLRISCQVDGNPAPTIRLSRGQADTELDERQGTWLNYTIDTAQCTHTDTYRCSGRSIGFNITEKVININVLCYTSFDCGGNFKSIFGSKSGIDTKVNVAVPIIANPPPRASDFKWDGPVPVSVRTTISRGELTYKHLIRSSIPVKDWNYFGNYTLSYNGQIITKITINPEEISNLKTTDETSILYIAAISLLSILLGFTWLIVTSCVISKRRYRNINQNNKHGGKSIQLESQNMTHHDDEHGTVVAQLDNMTQHYDCVKGTAEEEKYTNAIRKHSVLDGGYTELGLRDQETFYEELKE</sequence>
<keyword evidence="1" id="KW-1133">Transmembrane helix</keyword>
<proteinExistence type="predicted"/>
<accession>A0A8W8P1E4</accession>
<evidence type="ECO:0000313" key="3">
    <source>
        <dbReference type="Proteomes" id="UP000005408"/>
    </source>
</evidence>
<evidence type="ECO:0008006" key="4">
    <source>
        <dbReference type="Google" id="ProtNLM"/>
    </source>
</evidence>